<dbReference type="PROSITE" id="PS50885">
    <property type="entry name" value="HAMP"/>
    <property type="match status" value="1"/>
</dbReference>
<dbReference type="Pfam" id="PF07228">
    <property type="entry name" value="SpoIIE"/>
    <property type="match status" value="1"/>
</dbReference>
<dbReference type="CDD" id="cd06225">
    <property type="entry name" value="HAMP"/>
    <property type="match status" value="1"/>
</dbReference>
<organism evidence="4 5">
    <name type="scientific">Pseudomarimonas arenosa</name>
    <dbReference type="NCBI Taxonomy" id="2774145"/>
    <lineage>
        <taxon>Bacteria</taxon>
        <taxon>Pseudomonadati</taxon>
        <taxon>Pseudomonadota</taxon>
        <taxon>Gammaproteobacteria</taxon>
        <taxon>Lysobacterales</taxon>
        <taxon>Lysobacteraceae</taxon>
        <taxon>Pseudomarimonas</taxon>
    </lineage>
</organism>
<dbReference type="GO" id="GO:0007165">
    <property type="term" value="P:signal transduction"/>
    <property type="evidence" value="ECO:0007669"/>
    <property type="project" value="InterPro"/>
</dbReference>
<dbReference type="PANTHER" id="PTHR43156">
    <property type="entry name" value="STAGE II SPORULATION PROTEIN E-RELATED"/>
    <property type="match status" value="1"/>
</dbReference>
<dbReference type="Gene3D" id="6.10.340.10">
    <property type="match status" value="1"/>
</dbReference>
<keyword evidence="1" id="KW-0378">Hydrolase</keyword>
<feature type="transmembrane region" description="Helical" evidence="2">
    <location>
        <begin position="305"/>
        <end position="324"/>
    </location>
</feature>
<evidence type="ECO:0000313" key="4">
    <source>
        <dbReference type="EMBL" id="MBD8527248.1"/>
    </source>
</evidence>
<evidence type="ECO:0000256" key="2">
    <source>
        <dbReference type="SAM" id="Phobius"/>
    </source>
</evidence>
<gene>
    <name evidence="4" type="ORF">IFO71_16010</name>
</gene>
<dbReference type="InterPro" id="IPR052016">
    <property type="entry name" value="Bact_Sigma-Reg"/>
</dbReference>
<reference evidence="4 5" key="1">
    <citation type="submission" date="2020-09" db="EMBL/GenBank/DDBJ databases">
        <title>Pseudoxanthomonas sp. CAU 1598 isolated from sand of Yaerae Beach.</title>
        <authorList>
            <person name="Kim W."/>
        </authorList>
    </citation>
    <scope>NUCLEOTIDE SEQUENCE [LARGE SCALE GENOMIC DNA]</scope>
    <source>
        <strain evidence="4 5">CAU 1598</strain>
    </source>
</reference>
<dbReference type="InterPro" id="IPR003660">
    <property type="entry name" value="HAMP_dom"/>
</dbReference>
<accession>A0AAW3ZMQ3</accession>
<dbReference type="GO" id="GO:0016791">
    <property type="term" value="F:phosphatase activity"/>
    <property type="evidence" value="ECO:0007669"/>
    <property type="project" value="TreeGrafter"/>
</dbReference>
<dbReference type="SMART" id="SM00304">
    <property type="entry name" value="HAMP"/>
    <property type="match status" value="1"/>
</dbReference>
<feature type="domain" description="HAMP" evidence="3">
    <location>
        <begin position="328"/>
        <end position="381"/>
    </location>
</feature>
<dbReference type="Pfam" id="PF00672">
    <property type="entry name" value="HAMP"/>
    <property type="match status" value="1"/>
</dbReference>
<dbReference type="CDD" id="cd12913">
    <property type="entry name" value="PDC1_MCP_like"/>
    <property type="match status" value="1"/>
</dbReference>
<name>A0AAW3ZMQ3_9GAMM</name>
<keyword evidence="2" id="KW-0472">Membrane</keyword>
<dbReference type="Gene3D" id="3.30.450.20">
    <property type="entry name" value="PAS domain"/>
    <property type="match status" value="1"/>
</dbReference>
<evidence type="ECO:0000256" key="1">
    <source>
        <dbReference type="ARBA" id="ARBA00022801"/>
    </source>
</evidence>
<dbReference type="GO" id="GO:0016020">
    <property type="term" value="C:membrane"/>
    <property type="evidence" value="ECO:0007669"/>
    <property type="project" value="InterPro"/>
</dbReference>
<feature type="transmembrane region" description="Helical" evidence="2">
    <location>
        <begin position="12"/>
        <end position="33"/>
    </location>
</feature>
<dbReference type="Pfam" id="PF22673">
    <property type="entry name" value="MCP-like_PDC_1"/>
    <property type="match status" value="1"/>
</dbReference>
<proteinExistence type="predicted"/>
<dbReference type="EMBL" id="JACYTR010000045">
    <property type="protein sequence ID" value="MBD8527248.1"/>
    <property type="molecule type" value="Genomic_DNA"/>
</dbReference>
<comment type="caution">
    <text evidence="4">The sequence shown here is derived from an EMBL/GenBank/DDBJ whole genome shotgun (WGS) entry which is preliminary data.</text>
</comment>
<sequence length="637" mass="70377">MLNPQALKVRWALGAASAFALTAWALLAIIFVLQRDRTLLEGSQRLLQSQQRVVEGLDQVFSRAELRAAEVGKFVQSGSLSGEQVLQVFAAKLLHDGELVQFGLLLEPDNPVNRGSRFAIGVTFGAKGIHVEDFVATRFEYWTKPWYLKTKDSPSGWWSTPYFNDAAGGQDTLTFDYPLRDPQSGFYGMASVSVSLERVVEMTQALGWNSEGELSDFVLLDGNQRVLIAADPRLDRSHTLDTAITSQGSTPLRQWLLQGKQHDIHLERDASAGYTMVRLPLKRVDWRLAAAISDRQLLSSLYRHSLIAGVAVLLIAVLMGLWLARRTARFADPLRSLIDAAHRLALGDLDQPVTVPPAGSSLHGLGDALEQCRQSLSQQSGELRQQHGEAQRKAGQALLARQLQAHALPADRVFLGAQYQAQINAVLRPAAQVAGDFYGFVSPVPGRCVFYLGEVDGADGESVLLMTRVTALLPQVLRQTEHPHEAMLHLLEHLQQGPEQGWRLRLQLGLLDLDEGRLTLCNADMPAPIRLRDQLQEALDLPQAPALSRERAEPVDEWTTQLSPGDRLLLFSDGLLKAQFEDAAPFGQTRLQIAIEKQLDSPAELLIDSVLNEVKGYSTDQFSDDLAMMVVAFGFRD</sequence>
<dbReference type="AlphaFoldDB" id="A0AAW3ZMQ3"/>
<dbReference type="RefSeq" id="WP_192030670.1">
    <property type="nucleotide sequence ID" value="NZ_JACYTR010000045.1"/>
</dbReference>
<dbReference type="InterPro" id="IPR001932">
    <property type="entry name" value="PPM-type_phosphatase-like_dom"/>
</dbReference>
<evidence type="ECO:0000313" key="5">
    <source>
        <dbReference type="Proteomes" id="UP000613768"/>
    </source>
</evidence>
<dbReference type="SMART" id="SM00331">
    <property type="entry name" value="PP2C_SIG"/>
    <property type="match status" value="1"/>
</dbReference>
<dbReference type="Gene3D" id="3.60.40.10">
    <property type="entry name" value="PPM-type phosphatase domain"/>
    <property type="match status" value="1"/>
</dbReference>
<dbReference type="Proteomes" id="UP000613768">
    <property type="component" value="Unassembled WGS sequence"/>
</dbReference>
<evidence type="ECO:0000259" key="3">
    <source>
        <dbReference type="PROSITE" id="PS50885"/>
    </source>
</evidence>
<keyword evidence="2" id="KW-1133">Transmembrane helix</keyword>
<dbReference type="InterPro" id="IPR036457">
    <property type="entry name" value="PPM-type-like_dom_sf"/>
</dbReference>
<dbReference type="PANTHER" id="PTHR43156:SF2">
    <property type="entry name" value="STAGE II SPORULATION PROTEIN E"/>
    <property type="match status" value="1"/>
</dbReference>
<keyword evidence="5" id="KW-1185">Reference proteome</keyword>
<keyword evidence="2" id="KW-0812">Transmembrane</keyword>
<protein>
    <submittedName>
        <fullName evidence="4">SpoIIE family protein phosphatase</fullName>
    </submittedName>
</protein>